<dbReference type="Pfam" id="PF04073">
    <property type="entry name" value="tRNA_edit"/>
    <property type="match status" value="1"/>
</dbReference>
<dbReference type="AlphaFoldDB" id="A0AAE7EA71"/>
<dbReference type="InterPro" id="IPR036754">
    <property type="entry name" value="YbaK/aa-tRNA-synt-asso_dom_sf"/>
</dbReference>
<organism evidence="3 4">
    <name type="scientific">Campylobacter ureolyticus</name>
    <dbReference type="NCBI Taxonomy" id="827"/>
    <lineage>
        <taxon>Bacteria</taxon>
        <taxon>Pseudomonadati</taxon>
        <taxon>Campylobacterota</taxon>
        <taxon>Epsilonproteobacteria</taxon>
        <taxon>Campylobacterales</taxon>
        <taxon>Campylobacteraceae</taxon>
        <taxon>Campylobacter</taxon>
    </lineage>
</organism>
<dbReference type="SUPFAM" id="SSF55826">
    <property type="entry name" value="YbaK/ProRS associated domain"/>
    <property type="match status" value="1"/>
</dbReference>
<gene>
    <name evidence="3" type="ORF">CURT_0970</name>
</gene>
<dbReference type="RefSeq" id="WP_018713145.1">
    <property type="nucleotide sequence ID" value="NZ_CP053832.1"/>
</dbReference>
<protein>
    <submittedName>
        <fullName evidence="3">Prolyl-tRNA synthetase associated domain-containing protein</fullName>
    </submittedName>
</protein>
<dbReference type="PANTHER" id="PTHR31423:SF3">
    <property type="entry name" value="PROLYL-TRNA SYNTHETASE ASSOCIATED DOMAIN-CONTAINING PROTEIN 1-RELATED"/>
    <property type="match status" value="1"/>
</dbReference>
<dbReference type="InterPro" id="IPR040285">
    <property type="entry name" value="ProX/PRXD1"/>
</dbReference>
<dbReference type="GO" id="GO:0002161">
    <property type="term" value="F:aminoacyl-tRNA deacylase activity"/>
    <property type="evidence" value="ECO:0007669"/>
    <property type="project" value="InterPro"/>
</dbReference>
<proteinExistence type="inferred from homology"/>
<evidence type="ECO:0000259" key="2">
    <source>
        <dbReference type="Pfam" id="PF04073"/>
    </source>
</evidence>
<evidence type="ECO:0000313" key="4">
    <source>
        <dbReference type="Proteomes" id="UP000509722"/>
    </source>
</evidence>
<dbReference type="EMBL" id="CP053832">
    <property type="protein sequence ID" value="QKF84452.1"/>
    <property type="molecule type" value="Genomic_DNA"/>
</dbReference>
<name>A0AAE7EA71_9BACT</name>
<comment type="similarity">
    <text evidence="1">Belongs to the PRORSD1 family.</text>
</comment>
<dbReference type="Gene3D" id="3.90.960.10">
    <property type="entry name" value="YbaK/aminoacyl-tRNA synthetase-associated domain"/>
    <property type="match status" value="1"/>
</dbReference>
<reference evidence="3 4" key="1">
    <citation type="submission" date="2020-05" db="EMBL/GenBank/DDBJ databases">
        <title>Complete genome sequencing of Campylobacter and Arcobacter type strains.</title>
        <authorList>
            <person name="Miller W.G."/>
            <person name="Yee E."/>
        </authorList>
    </citation>
    <scope>NUCLEOTIDE SEQUENCE [LARGE SCALE GENOMIC DNA]</scope>
    <source>
        <strain evidence="3 4">LMG 6451</strain>
    </source>
</reference>
<feature type="domain" description="YbaK/aminoacyl-tRNA synthetase-associated" evidence="2">
    <location>
        <begin position="30"/>
        <end position="148"/>
    </location>
</feature>
<dbReference type="Proteomes" id="UP000509722">
    <property type="component" value="Chromosome"/>
</dbReference>
<accession>A0AAE7EA71</accession>
<dbReference type="CDD" id="cd04335">
    <property type="entry name" value="PrdX_deacylase"/>
    <property type="match status" value="1"/>
</dbReference>
<dbReference type="PANTHER" id="PTHR31423">
    <property type="entry name" value="YBAK DOMAIN-CONTAINING PROTEIN"/>
    <property type="match status" value="1"/>
</dbReference>
<evidence type="ECO:0000256" key="1">
    <source>
        <dbReference type="ARBA" id="ARBA00010201"/>
    </source>
</evidence>
<dbReference type="GeneID" id="77175871"/>
<evidence type="ECO:0000313" key="3">
    <source>
        <dbReference type="EMBL" id="QKF84452.1"/>
    </source>
</evidence>
<sequence length="162" mass="18824">MKKDEIYKFLKNIGVKFKLDNHKAVFSMGELDDESLKYPNRQSKNLFLKDRKKQNYYLITVLGDKRVNLKEFSDKFKTKRLSFATPDELFEILNLTPGSVTPFGILNDKNNKVECFLDSEFMLENHIIGVHPNDNTATIWLKTDDLVKIIKNHGNKISVVNL</sequence>
<dbReference type="InterPro" id="IPR007214">
    <property type="entry name" value="YbaK/aa-tRNA-synth-assoc-dom"/>
</dbReference>